<dbReference type="InterPro" id="IPR018383">
    <property type="entry name" value="UPF0324_pro"/>
</dbReference>
<feature type="transmembrane region" description="Helical" evidence="8">
    <location>
        <begin position="250"/>
        <end position="268"/>
    </location>
</feature>
<gene>
    <name evidence="9" type="ORF">EV686_11251</name>
</gene>
<protein>
    <submittedName>
        <fullName evidence="9">Putative integral membrane protein (TIGR00698 family)</fullName>
    </submittedName>
</protein>
<feature type="transmembrane region" description="Helical" evidence="8">
    <location>
        <begin position="148"/>
        <end position="166"/>
    </location>
</feature>
<evidence type="ECO:0000256" key="8">
    <source>
        <dbReference type="SAM" id="Phobius"/>
    </source>
</evidence>
<feature type="transmembrane region" description="Helical" evidence="8">
    <location>
        <begin position="115"/>
        <end position="136"/>
    </location>
</feature>
<dbReference type="EMBL" id="SMBX01000012">
    <property type="protein sequence ID" value="TCU93168.1"/>
    <property type="molecule type" value="Genomic_DNA"/>
</dbReference>
<sequence length="371" mass="38474">MSTSLSQTGAPASHGKNNKQGAATHARQWRLVPGLLLAGAFALVSMLLSRFPWFQSHGLSTLTVAIVLGMLLGNTLYPRFAAPTLPGVAFSKQRLLRLGIVLFGLRLTFQDVAGVGLAGVAIDAVMLCSTFLLACLAGRKLFGLDRATTMLIGAGGSICGAAAVMAAEPVVKAKPEQVAVSVATVVVFGTLAMFLYPLLYQWNLQHGWIQLSPDAYGVYVGSTVHEVAQVVVAGGAVSPEAANTAVIAKMVRVMMLAPFLLALSYVLMRGARASGSGARGGMVIPWFAVWFLVVVGINSTGIVPAAATGLLLVLDELLLAMAMFALGLTTHMSAIRQAGLKPLALASLLAVWLLAGGLLVNLGVAWLAGSA</sequence>
<keyword evidence="5 8" id="KW-1133">Transmembrane helix</keyword>
<feature type="compositionally biased region" description="Polar residues" evidence="7">
    <location>
        <begin position="1"/>
        <end position="10"/>
    </location>
</feature>
<dbReference type="RefSeq" id="WP_132478139.1">
    <property type="nucleotide sequence ID" value="NZ_JBHRVM010000001.1"/>
</dbReference>
<dbReference type="GO" id="GO:0005886">
    <property type="term" value="C:plasma membrane"/>
    <property type="evidence" value="ECO:0007669"/>
    <property type="project" value="UniProtKB-SubCell"/>
</dbReference>
<dbReference type="AlphaFoldDB" id="A0A4R3URZ0"/>
<reference evidence="9 10" key="1">
    <citation type="submission" date="2019-03" db="EMBL/GenBank/DDBJ databases">
        <title>Genomic Encyclopedia of Type Strains, Phase IV (KMG-IV): sequencing the most valuable type-strain genomes for metagenomic binning, comparative biology and taxonomic classification.</title>
        <authorList>
            <person name="Goeker M."/>
        </authorList>
    </citation>
    <scope>NUCLEOTIDE SEQUENCE [LARGE SCALE GENOMIC DNA]</scope>
    <source>
        <strain evidence="9 10">DSM 100048</strain>
    </source>
</reference>
<evidence type="ECO:0000313" key="9">
    <source>
        <dbReference type="EMBL" id="TCU93168.1"/>
    </source>
</evidence>
<accession>A0A4R3URZ0</accession>
<evidence type="ECO:0000256" key="6">
    <source>
        <dbReference type="ARBA" id="ARBA00023136"/>
    </source>
</evidence>
<comment type="similarity">
    <text evidence="2">Belongs to the UPF0324 family.</text>
</comment>
<feature type="transmembrane region" description="Helical" evidence="8">
    <location>
        <begin position="54"/>
        <end position="73"/>
    </location>
</feature>
<feature type="transmembrane region" description="Helical" evidence="8">
    <location>
        <begin position="178"/>
        <end position="196"/>
    </location>
</feature>
<dbReference type="InterPro" id="IPR004630">
    <property type="entry name" value="UPF0324_YeiH-like"/>
</dbReference>
<name>A0A4R3URZ0_9BURK</name>
<feature type="region of interest" description="Disordered" evidence="7">
    <location>
        <begin position="1"/>
        <end position="20"/>
    </location>
</feature>
<keyword evidence="6 8" id="KW-0472">Membrane</keyword>
<dbReference type="OrthoDB" id="9805703at2"/>
<organism evidence="9 10">
    <name type="scientific">Paracandidimonas soli</name>
    <dbReference type="NCBI Taxonomy" id="1917182"/>
    <lineage>
        <taxon>Bacteria</taxon>
        <taxon>Pseudomonadati</taxon>
        <taxon>Pseudomonadota</taxon>
        <taxon>Betaproteobacteria</taxon>
        <taxon>Burkholderiales</taxon>
        <taxon>Alcaligenaceae</taxon>
        <taxon>Paracandidimonas</taxon>
    </lineage>
</organism>
<evidence type="ECO:0000256" key="4">
    <source>
        <dbReference type="ARBA" id="ARBA00022692"/>
    </source>
</evidence>
<proteinExistence type="inferred from homology"/>
<evidence type="ECO:0000256" key="7">
    <source>
        <dbReference type="SAM" id="MobiDB-lite"/>
    </source>
</evidence>
<dbReference type="NCBIfam" id="TIGR00698">
    <property type="entry name" value="YeiH family putative sulfate export transporter"/>
    <property type="match status" value="1"/>
</dbReference>
<dbReference type="Proteomes" id="UP000294692">
    <property type="component" value="Unassembled WGS sequence"/>
</dbReference>
<dbReference type="Pfam" id="PF03601">
    <property type="entry name" value="Cons_hypoth698"/>
    <property type="match status" value="1"/>
</dbReference>
<feature type="transmembrane region" description="Helical" evidence="8">
    <location>
        <begin position="29"/>
        <end position="48"/>
    </location>
</feature>
<evidence type="ECO:0000256" key="1">
    <source>
        <dbReference type="ARBA" id="ARBA00004651"/>
    </source>
</evidence>
<evidence type="ECO:0000313" key="10">
    <source>
        <dbReference type="Proteomes" id="UP000294692"/>
    </source>
</evidence>
<evidence type="ECO:0000256" key="5">
    <source>
        <dbReference type="ARBA" id="ARBA00022989"/>
    </source>
</evidence>
<comment type="subcellular location">
    <subcellularLocation>
        <location evidence="1">Cell membrane</location>
        <topology evidence="1">Multi-pass membrane protein</topology>
    </subcellularLocation>
</comment>
<dbReference type="PANTHER" id="PTHR30106">
    <property type="entry name" value="INNER MEMBRANE PROTEIN YEIH-RELATED"/>
    <property type="match status" value="1"/>
</dbReference>
<comment type="caution">
    <text evidence="9">The sequence shown here is derived from an EMBL/GenBank/DDBJ whole genome shotgun (WGS) entry which is preliminary data.</text>
</comment>
<keyword evidence="3" id="KW-1003">Cell membrane</keyword>
<feature type="transmembrane region" description="Helical" evidence="8">
    <location>
        <begin position="343"/>
        <end position="368"/>
    </location>
</feature>
<keyword evidence="4 8" id="KW-0812">Transmembrane</keyword>
<evidence type="ECO:0000256" key="3">
    <source>
        <dbReference type="ARBA" id="ARBA00022475"/>
    </source>
</evidence>
<feature type="transmembrane region" description="Helical" evidence="8">
    <location>
        <begin position="280"/>
        <end position="303"/>
    </location>
</feature>
<evidence type="ECO:0000256" key="2">
    <source>
        <dbReference type="ARBA" id="ARBA00007977"/>
    </source>
</evidence>
<keyword evidence="10" id="KW-1185">Reference proteome</keyword>
<feature type="transmembrane region" description="Helical" evidence="8">
    <location>
        <begin position="309"/>
        <end position="331"/>
    </location>
</feature>
<dbReference type="PANTHER" id="PTHR30106:SF2">
    <property type="entry name" value="UPF0324 INNER MEMBRANE PROTEIN YEIH"/>
    <property type="match status" value="1"/>
</dbReference>